<evidence type="ECO:0000259" key="2">
    <source>
        <dbReference type="Pfam" id="PF08308"/>
    </source>
</evidence>
<comment type="caution">
    <text evidence="3">The sequence shown here is derived from an EMBL/GenBank/DDBJ whole genome shotgun (WGS) entry which is preliminary data.</text>
</comment>
<dbReference type="RefSeq" id="WP_036130090.1">
    <property type="nucleotide sequence ID" value="NZ_ANIE01000005.1"/>
</dbReference>
<evidence type="ECO:0000256" key="1">
    <source>
        <dbReference type="SAM" id="SignalP"/>
    </source>
</evidence>
<keyword evidence="1" id="KW-0732">Signal</keyword>
<feature type="chain" id="PRO_5001682128" description="PEGA domain-containing protein" evidence="1">
    <location>
        <begin position="21"/>
        <end position="204"/>
    </location>
</feature>
<protein>
    <recommendedName>
        <fullName evidence="2">PEGA domain-containing protein</fullName>
    </recommendedName>
</protein>
<keyword evidence="4" id="KW-1185">Reference proteome</keyword>
<dbReference type="Pfam" id="PF08308">
    <property type="entry name" value="PEGA"/>
    <property type="match status" value="1"/>
</dbReference>
<dbReference type="EMBL" id="ANIE01000005">
    <property type="protein sequence ID" value="KEF31297.1"/>
    <property type="molecule type" value="Genomic_DNA"/>
</dbReference>
<feature type="signal peptide" evidence="1">
    <location>
        <begin position="1"/>
        <end position="20"/>
    </location>
</feature>
<evidence type="ECO:0000313" key="3">
    <source>
        <dbReference type="EMBL" id="KEF31297.1"/>
    </source>
</evidence>
<dbReference type="OrthoDB" id="194242at2"/>
<accession>A0A072N259</accession>
<dbReference type="Proteomes" id="UP000035057">
    <property type="component" value="Unassembled WGS sequence"/>
</dbReference>
<name>A0A072N259_9GAMM</name>
<dbReference type="PROSITE" id="PS51257">
    <property type="entry name" value="PROKAR_LIPOPROTEIN"/>
    <property type="match status" value="1"/>
</dbReference>
<reference evidence="3 4" key="1">
    <citation type="submission" date="2012-12" db="EMBL/GenBank/DDBJ databases">
        <title>Genome assembly of Marinobacter sp. AK21.</title>
        <authorList>
            <person name="Khatri I."/>
            <person name="Kumar R."/>
            <person name="Vaidya B."/>
            <person name="Subramanian S."/>
            <person name="Pinnaka A."/>
        </authorList>
    </citation>
    <scope>NUCLEOTIDE SEQUENCE [LARGE SCALE GENOMIC DNA]</scope>
    <source>
        <strain evidence="3 4">AK21</strain>
    </source>
</reference>
<sequence length="204" mass="21879">MKLPLLVMLAITALWSSGCASVVSGTDQKLTFNSEPDEATVTVSGRVLGKTPLTVPVDRASNQSITFEKDGYETYTAQLSTTTNPWFFGNIVIGGLIGSTTDGVSGAIHEFSPDQYFVTLKPETPTGIPTSKPRQIKEIIIAFSGEFRHQLASGGGEKVDAILQLLSIGDDEKETTIRALNQLALANENDLELASTIIEIYGVK</sequence>
<dbReference type="InterPro" id="IPR013229">
    <property type="entry name" value="PEGA"/>
</dbReference>
<organism evidence="3 4">
    <name type="scientific">Marinobacter nitratireducens</name>
    <dbReference type="NCBI Taxonomy" id="1137280"/>
    <lineage>
        <taxon>Bacteria</taxon>
        <taxon>Pseudomonadati</taxon>
        <taxon>Pseudomonadota</taxon>
        <taxon>Gammaproteobacteria</taxon>
        <taxon>Pseudomonadales</taxon>
        <taxon>Marinobacteraceae</taxon>
        <taxon>Marinobacter</taxon>
    </lineage>
</organism>
<gene>
    <name evidence="3" type="ORF">D777_01646</name>
</gene>
<dbReference type="PATRIC" id="fig|1137280.3.peg.1458"/>
<proteinExistence type="predicted"/>
<evidence type="ECO:0000313" key="4">
    <source>
        <dbReference type="Proteomes" id="UP000035057"/>
    </source>
</evidence>
<dbReference type="AlphaFoldDB" id="A0A072N259"/>
<feature type="domain" description="PEGA" evidence="2">
    <location>
        <begin position="30"/>
        <end position="82"/>
    </location>
</feature>